<evidence type="ECO:0000313" key="2">
    <source>
        <dbReference type="EMBL" id="MEQ2313158.1"/>
    </source>
</evidence>
<dbReference type="Proteomes" id="UP001469553">
    <property type="component" value="Unassembled WGS sequence"/>
</dbReference>
<proteinExistence type="predicted"/>
<dbReference type="Pfam" id="PF01426">
    <property type="entry name" value="BAH"/>
    <property type="match status" value="1"/>
</dbReference>
<dbReference type="InterPro" id="IPR001025">
    <property type="entry name" value="BAH_dom"/>
</dbReference>
<keyword evidence="3" id="KW-1185">Reference proteome</keyword>
<organism evidence="2 3">
    <name type="scientific">Ameca splendens</name>
    <dbReference type="NCBI Taxonomy" id="208324"/>
    <lineage>
        <taxon>Eukaryota</taxon>
        <taxon>Metazoa</taxon>
        <taxon>Chordata</taxon>
        <taxon>Craniata</taxon>
        <taxon>Vertebrata</taxon>
        <taxon>Euteleostomi</taxon>
        <taxon>Actinopterygii</taxon>
        <taxon>Neopterygii</taxon>
        <taxon>Teleostei</taxon>
        <taxon>Neoteleostei</taxon>
        <taxon>Acanthomorphata</taxon>
        <taxon>Ovalentaria</taxon>
        <taxon>Atherinomorphae</taxon>
        <taxon>Cyprinodontiformes</taxon>
        <taxon>Goodeidae</taxon>
        <taxon>Ameca</taxon>
    </lineage>
</organism>
<dbReference type="InterPro" id="IPR043151">
    <property type="entry name" value="BAH_sf"/>
</dbReference>
<accession>A0ABV1A6T0</accession>
<name>A0ABV1A6T0_9TELE</name>
<sequence length="100" mass="11333">SLAIRAEGLPQTTIIKMGQHILIEGDDNDNPYVARVVRLFADESGEQMKAVVQWFVRVSEVPPSKLKLLGRDPHPQEIFFYEGRNCDDEVDAQSILRPVQ</sequence>
<feature type="non-terminal residue" evidence="2">
    <location>
        <position position="100"/>
    </location>
</feature>
<dbReference type="EMBL" id="JAHRIP010082604">
    <property type="protein sequence ID" value="MEQ2313158.1"/>
    <property type="molecule type" value="Genomic_DNA"/>
</dbReference>
<evidence type="ECO:0000313" key="3">
    <source>
        <dbReference type="Proteomes" id="UP001469553"/>
    </source>
</evidence>
<evidence type="ECO:0000259" key="1">
    <source>
        <dbReference type="PROSITE" id="PS51038"/>
    </source>
</evidence>
<reference evidence="2 3" key="1">
    <citation type="submission" date="2021-06" db="EMBL/GenBank/DDBJ databases">
        <authorList>
            <person name="Palmer J.M."/>
        </authorList>
    </citation>
    <scope>NUCLEOTIDE SEQUENCE [LARGE SCALE GENOMIC DNA]</scope>
    <source>
        <strain evidence="2 3">AS_MEX2019</strain>
        <tissue evidence="2">Muscle</tissue>
    </source>
</reference>
<feature type="non-terminal residue" evidence="2">
    <location>
        <position position="1"/>
    </location>
</feature>
<dbReference type="PROSITE" id="PS51038">
    <property type="entry name" value="BAH"/>
    <property type="match status" value="1"/>
</dbReference>
<comment type="caution">
    <text evidence="2">The sequence shown here is derived from an EMBL/GenBank/DDBJ whole genome shotgun (WGS) entry which is preliminary data.</text>
</comment>
<dbReference type="Gene3D" id="2.30.30.490">
    <property type="match status" value="1"/>
</dbReference>
<feature type="domain" description="BAH" evidence="1">
    <location>
        <begin position="13"/>
        <end position="100"/>
    </location>
</feature>
<gene>
    <name evidence="2" type="ORF">AMECASPLE_038746</name>
</gene>
<protein>
    <recommendedName>
        <fullName evidence="1">BAH domain-containing protein</fullName>
    </recommendedName>
</protein>